<proteinExistence type="evidence at transcript level"/>
<dbReference type="AlphaFoldDB" id="R4WD41"/>
<dbReference type="InterPro" id="IPR037231">
    <property type="entry name" value="NAP-like_sf"/>
</dbReference>
<dbReference type="Pfam" id="PF00956">
    <property type="entry name" value="NAP"/>
    <property type="match status" value="1"/>
</dbReference>
<name>R4WD41_RIPPE</name>
<sequence>MADDEEMKKAFPLTQILPEPVKKRVNALKNLQLETLKLEASFFIEVYKLEYEYHQRMKAIYDKREKIISGTVEPTEEECKLNNAIQENEPDPESASLIKELREKLEICKLIEEGYKGIPEFWLTIFKNVEITNDMIQPHDEPILKFLTDVQLEINSLSVENMGFRLIFIFADNPYFTNSSLTKEYVMKCAPDDSDPWSFEGPEIYKCKGCTIDWKKSMNVTLKTIRKRQRHKSRGAVRTVVKYVQNDSFFNFFNPPSVPDGGEMDEETQALLTSDFEIGHYIKDKIIPHAVLYYTGEALEDEEFDDEDESSESDFDNDDDDDDEEDDDDDDGESDGDAPHNEPAEVKSKTKLKKKNENAQQQQQECTQQ</sequence>
<feature type="compositionally biased region" description="Acidic residues" evidence="3">
    <location>
        <begin position="301"/>
        <end position="336"/>
    </location>
</feature>
<dbReference type="Gene3D" id="3.30.1120.90">
    <property type="entry name" value="Nucleosome assembly protein"/>
    <property type="match status" value="1"/>
</dbReference>
<feature type="compositionally biased region" description="Low complexity" evidence="3">
    <location>
        <begin position="360"/>
        <end position="369"/>
    </location>
</feature>
<comment type="similarity">
    <text evidence="1 2">Belongs to the nucleosome assembly protein (NAP) family.</text>
</comment>
<dbReference type="SUPFAM" id="SSF143113">
    <property type="entry name" value="NAP-like"/>
    <property type="match status" value="1"/>
</dbReference>
<dbReference type="PANTHER" id="PTHR11875">
    <property type="entry name" value="TESTIS-SPECIFIC Y-ENCODED PROTEIN"/>
    <property type="match status" value="1"/>
</dbReference>
<evidence type="ECO:0000256" key="3">
    <source>
        <dbReference type="SAM" id="MobiDB-lite"/>
    </source>
</evidence>
<dbReference type="EMBL" id="AK417373">
    <property type="protein sequence ID" value="BAN20588.1"/>
    <property type="molecule type" value="mRNA"/>
</dbReference>
<feature type="region of interest" description="Disordered" evidence="3">
    <location>
        <begin position="301"/>
        <end position="369"/>
    </location>
</feature>
<feature type="compositionally biased region" description="Basic and acidic residues" evidence="3">
    <location>
        <begin position="337"/>
        <end position="348"/>
    </location>
</feature>
<dbReference type="InterPro" id="IPR002164">
    <property type="entry name" value="NAP_family"/>
</dbReference>
<dbReference type="GO" id="GO:0006334">
    <property type="term" value="P:nucleosome assembly"/>
    <property type="evidence" value="ECO:0007669"/>
    <property type="project" value="InterPro"/>
</dbReference>
<dbReference type="GO" id="GO:0005634">
    <property type="term" value="C:nucleus"/>
    <property type="evidence" value="ECO:0007669"/>
    <property type="project" value="InterPro"/>
</dbReference>
<organism evidence="4">
    <name type="scientific">Riptortus pedestris</name>
    <name type="common">Bean bug</name>
    <dbReference type="NCBI Taxonomy" id="329032"/>
    <lineage>
        <taxon>Eukaryota</taxon>
        <taxon>Metazoa</taxon>
        <taxon>Ecdysozoa</taxon>
        <taxon>Arthropoda</taxon>
        <taxon>Hexapoda</taxon>
        <taxon>Insecta</taxon>
        <taxon>Pterygota</taxon>
        <taxon>Neoptera</taxon>
        <taxon>Paraneoptera</taxon>
        <taxon>Hemiptera</taxon>
        <taxon>Heteroptera</taxon>
        <taxon>Panheteroptera</taxon>
        <taxon>Pentatomomorpha</taxon>
        <taxon>Coreoidea</taxon>
        <taxon>Alydidae</taxon>
        <taxon>Riptortus</taxon>
    </lineage>
</organism>
<evidence type="ECO:0000256" key="1">
    <source>
        <dbReference type="ARBA" id="ARBA00009947"/>
    </source>
</evidence>
<reference evidence="4" key="1">
    <citation type="journal article" date="2013" name="PLoS ONE">
        <title>Gene expression in gut symbiotic organ of stinkbug affected by extracellular bacterial symbiont.</title>
        <authorList>
            <person name="Futahashi R."/>
            <person name="Tanaka K."/>
            <person name="Tanahashi M."/>
            <person name="Nikoh N."/>
            <person name="Kikuchi Y."/>
            <person name="Lee B.L."/>
            <person name="Fukatsu T."/>
        </authorList>
    </citation>
    <scope>NUCLEOTIDE SEQUENCE</scope>
    <source>
        <tissue evidence="4">Midgut</tissue>
    </source>
</reference>
<accession>R4WD41</accession>
<protein>
    <submittedName>
        <fullName evidence="4">Nucleosome assembly protein</fullName>
    </submittedName>
</protein>
<evidence type="ECO:0000313" key="4">
    <source>
        <dbReference type="EMBL" id="BAN20588.1"/>
    </source>
</evidence>
<evidence type="ECO:0000256" key="2">
    <source>
        <dbReference type="RuleBase" id="RU003876"/>
    </source>
</evidence>
<dbReference type="Gene3D" id="1.20.5.1500">
    <property type="match status" value="1"/>
</dbReference>